<dbReference type="Gene3D" id="3.40.50.2300">
    <property type="match status" value="1"/>
</dbReference>
<dbReference type="PANTHER" id="PTHR46847:SF1">
    <property type="entry name" value="D-ALLOSE-BINDING PERIPLASMIC PROTEIN-RELATED"/>
    <property type="match status" value="1"/>
</dbReference>
<organism evidence="6 7">
    <name type="scientific">Vibrio variabilis</name>
    <dbReference type="NCBI Taxonomy" id="990271"/>
    <lineage>
        <taxon>Bacteria</taxon>
        <taxon>Pseudomonadati</taxon>
        <taxon>Pseudomonadota</taxon>
        <taxon>Gammaproteobacteria</taxon>
        <taxon>Vibrionales</taxon>
        <taxon>Vibrionaceae</taxon>
        <taxon>Vibrio</taxon>
    </lineage>
</organism>
<dbReference type="InterPro" id="IPR025997">
    <property type="entry name" value="SBP_2_dom"/>
</dbReference>
<dbReference type="PANTHER" id="PTHR46847">
    <property type="entry name" value="D-ALLOSE-BINDING PERIPLASMIC PROTEIN-RELATED"/>
    <property type="match status" value="1"/>
</dbReference>
<accession>A0ABQ0JHE3</accession>
<name>A0ABQ0JHE3_9VIBR</name>
<comment type="subcellular location">
    <subcellularLocation>
        <location evidence="1">Cell envelope</location>
    </subcellularLocation>
</comment>
<keyword evidence="6" id="KW-0808">Transferase</keyword>
<proteinExistence type="inferred from homology"/>
<keyword evidence="4" id="KW-0732">Signal</keyword>
<dbReference type="Pfam" id="PF13407">
    <property type="entry name" value="Peripla_BP_4"/>
    <property type="match status" value="1"/>
</dbReference>
<reference evidence="7" key="1">
    <citation type="submission" date="2014-09" db="EMBL/GenBank/DDBJ databases">
        <title>Vibrio variabilis JCM 19239. (C206) whole genome shotgun sequence.</title>
        <authorList>
            <person name="Sawabe T."/>
            <person name="Meirelles P."/>
            <person name="Nakanishi M."/>
            <person name="Sayaka M."/>
            <person name="Hattori M."/>
            <person name="Ohkuma M."/>
        </authorList>
    </citation>
    <scope>NUCLEOTIDE SEQUENCE [LARGE SCALE GENOMIC DNA]</scope>
    <source>
        <strain evidence="7">JCM 19239</strain>
    </source>
</reference>
<dbReference type="InterPro" id="IPR028082">
    <property type="entry name" value="Peripla_BP_I"/>
</dbReference>
<dbReference type="GO" id="GO:0016301">
    <property type="term" value="F:kinase activity"/>
    <property type="evidence" value="ECO:0007669"/>
    <property type="project" value="UniProtKB-KW"/>
</dbReference>
<evidence type="ECO:0000256" key="3">
    <source>
        <dbReference type="ARBA" id="ARBA00022181"/>
    </source>
</evidence>
<evidence type="ECO:0000256" key="2">
    <source>
        <dbReference type="ARBA" id="ARBA00007639"/>
    </source>
</evidence>
<comment type="caution">
    <text evidence="6">The sequence shown here is derived from an EMBL/GenBank/DDBJ whole genome shotgun (WGS) entry which is preliminary data.</text>
</comment>
<dbReference type="EMBL" id="BBMS01000039">
    <property type="protein sequence ID" value="GAL28187.1"/>
    <property type="molecule type" value="Genomic_DNA"/>
</dbReference>
<evidence type="ECO:0000256" key="1">
    <source>
        <dbReference type="ARBA" id="ARBA00004196"/>
    </source>
</evidence>
<dbReference type="Proteomes" id="UP000029223">
    <property type="component" value="Unassembled WGS sequence"/>
</dbReference>
<reference evidence="7" key="2">
    <citation type="submission" date="2014-09" db="EMBL/GenBank/DDBJ databases">
        <authorList>
            <consortium name="NBRP consortium"/>
            <person name="Sawabe T."/>
            <person name="Meirelles P."/>
            <person name="Nakanishi M."/>
            <person name="Sayaka M."/>
            <person name="Hattori M."/>
            <person name="Ohkuma M."/>
        </authorList>
    </citation>
    <scope>NUCLEOTIDE SEQUENCE [LARGE SCALE GENOMIC DNA]</scope>
    <source>
        <strain evidence="7">JCM 19239</strain>
    </source>
</reference>
<keyword evidence="6" id="KW-0418">Kinase</keyword>
<evidence type="ECO:0000256" key="4">
    <source>
        <dbReference type="ARBA" id="ARBA00022729"/>
    </source>
</evidence>
<evidence type="ECO:0000313" key="6">
    <source>
        <dbReference type="EMBL" id="GAL28187.1"/>
    </source>
</evidence>
<comment type="similarity">
    <text evidence="2">Belongs to the bacterial solute-binding protein 2 family.</text>
</comment>
<feature type="domain" description="Periplasmic binding protein" evidence="5">
    <location>
        <begin position="4"/>
        <end position="82"/>
    </location>
</feature>
<protein>
    <recommendedName>
        <fullName evidence="3">Autoinducer 2-binding periplasmic protein LuxP</fullName>
    </recommendedName>
</protein>
<evidence type="ECO:0000259" key="5">
    <source>
        <dbReference type="Pfam" id="PF13407"/>
    </source>
</evidence>
<dbReference type="SUPFAM" id="SSF53822">
    <property type="entry name" value="Periplasmic binding protein-like I"/>
    <property type="match status" value="1"/>
</dbReference>
<sequence>MSQSNLGEPWRAQMNADIKKAAESAGYKVIFKDAQNDSLKQKSQVVEFMNAGIDLLIISPNEAAPLTKPVRDVYKKGIPVIV</sequence>
<evidence type="ECO:0000313" key="7">
    <source>
        <dbReference type="Proteomes" id="UP000029223"/>
    </source>
</evidence>
<gene>
    <name evidence="6" type="ORF">JCM19239_5447</name>
</gene>
<keyword evidence="7" id="KW-1185">Reference proteome</keyword>